<dbReference type="Proteomes" id="UP001177003">
    <property type="component" value="Chromosome 3"/>
</dbReference>
<dbReference type="InterPro" id="IPR017853">
    <property type="entry name" value="GH"/>
</dbReference>
<protein>
    <recommendedName>
        <fullName evidence="7">Glucan endo-1,3-beta-D-glucosidase</fullName>
    </recommendedName>
</protein>
<evidence type="ECO:0008006" key="7">
    <source>
        <dbReference type="Google" id="ProtNLM"/>
    </source>
</evidence>
<dbReference type="Gene3D" id="3.20.20.80">
    <property type="entry name" value="Glycosidases"/>
    <property type="match status" value="1"/>
</dbReference>
<comment type="similarity">
    <text evidence="1 4">Belongs to the glycosyl hydrolase 17 family.</text>
</comment>
<dbReference type="AlphaFoldDB" id="A0AA35YPJ6"/>
<dbReference type="PANTHER" id="PTHR32227">
    <property type="entry name" value="GLUCAN ENDO-1,3-BETA-GLUCOSIDASE BG1-RELATED-RELATED"/>
    <property type="match status" value="1"/>
</dbReference>
<evidence type="ECO:0000256" key="2">
    <source>
        <dbReference type="ARBA" id="ARBA00022801"/>
    </source>
</evidence>
<dbReference type="InterPro" id="IPR044965">
    <property type="entry name" value="Glyco_hydro_17_plant"/>
</dbReference>
<dbReference type="EMBL" id="OX465079">
    <property type="protein sequence ID" value="CAI9277582.1"/>
    <property type="molecule type" value="Genomic_DNA"/>
</dbReference>
<dbReference type="GO" id="GO:0005975">
    <property type="term" value="P:carbohydrate metabolic process"/>
    <property type="evidence" value="ECO:0007669"/>
    <property type="project" value="InterPro"/>
</dbReference>
<evidence type="ECO:0000313" key="5">
    <source>
        <dbReference type="EMBL" id="CAI9277582.1"/>
    </source>
</evidence>
<name>A0AA35YPJ6_LACSI</name>
<proteinExistence type="inferred from homology"/>
<dbReference type="SUPFAM" id="SSF51445">
    <property type="entry name" value="(Trans)glycosidases"/>
    <property type="match status" value="1"/>
</dbReference>
<evidence type="ECO:0000256" key="3">
    <source>
        <dbReference type="ARBA" id="ARBA00023295"/>
    </source>
</evidence>
<evidence type="ECO:0000313" key="6">
    <source>
        <dbReference type="Proteomes" id="UP001177003"/>
    </source>
</evidence>
<dbReference type="InterPro" id="IPR000490">
    <property type="entry name" value="Glyco_hydro_17"/>
</dbReference>
<keyword evidence="3" id="KW-0326">Glycosidase</keyword>
<organism evidence="5 6">
    <name type="scientific">Lactuca saligna</name>
    <name type="common">Willowleaf lettuce</name>
    <dbReference type="NCBI Taxonomy" id="75948"/>
    <lineage>
        <taxon>Eukaryota</taxon>
        <taxon>Viridiplantae</taxon>
        <taxon>Streptophyta</taxon>
        <taxon>Embryophyta</taxon>
        <taxon>Tracheophyta</taxon>
        <taxon>Spermatophyta</taxon>
        <taxon>Magnoliopsida</taxon>
        <taxon>eudicotyledons</taxon>
        <taxon>Gunneridae</taxon>
        <taxon>Pentapetalae</taxon>
        <taxon>asterids</taxon>
        <taxon>campanulids</taxon>
        <taxon>Asterales</taxon>
        <taxon>Asteraceae</taxon>
        <taxon>Cichorioideae</taxon>
        <taxon>Cichorieae</taxon>
        <taxon>Lactucinae</taxon>
        <taxon>Lactuca</taxon>
    </lineage>
</organism>
<evidence type="ECO:0000256" key="4">
    <source>
        <dbReference type="RuleBase" id="RU004335"/>
    </source>
</evidence>
<reference evidence="5" key="1">
    <citation type="submission" date="2023-04" db="EMBL/GenBank/DDBJ databases">
        <authorList>
            <person name="Vijverberg K."/>
            <person name="Xiong W."/>
            <person name="Schranz E."/>
        </authorList>
    </citation>
    <scope>NUCLEOTIDE SEQUENCE</scope>
</reference>
<keyword evidence="6" id="KW-1185">Reference proteome</keyword>
<sequence>MIQLTKFLNENGSSFTVNIYPFINLYIDSNFSMQYAFFDGNATLVNDGDTNYTNMFDANYNTLVWAIQKNGFTNMGIIVGEFGCPSYGDRNANNQLAQRFMQGFCEMPLIQREGTNFLPPARIFIAKTLWYDVPHCLPLSFSQIHVLIDSNTQSIPLFSFDLKFKWVSVNVVPFFIINLICNC</sequence>
<dbReference type="Pfam" id="PF00332">
    <property type="entry name" value="Glyco_hydro_17"/>
    <property type="match status" value="1"/>
</dbReference>
<gene>
    <name evidence="5" type="ORF">LSALG_LOCUS17504</name>
</gene>
<dbReference type="GO" id="GO:0004553">
    <property type="term" value="F:hydrolase activity, hydrolyzing O-glycosyl compounds"/>
    <property type="evidence" value="ECO:0007669"/>
    <property type="project" value="InterPro"/>
</dbReference>
<evidence type="ECO:0000256" key="1">
    <source>
        <dbReference type="ARBA" id="ARBA00008773"/>
    </source>
</evidence>
<accession>A0AA35YPJ6</accession>
<keyword evidence="2" id="KW-0378">Hydrolase</keyword>